<dbReference type="Pfam" id="PF00076">
    <property type="entry name" value="RRM_1"/>
    <property type="match status" value="3"/>
</dbReference>
<dbReference type="InterPro" id="IPR051183">
    <property type="entry name" value="U1_U11-U12_snRNP_70-35kDa"/>
</dbReference>
<feature type="domain" description="RRM" evidence="5">
    <location>
        <begin position="370"/>
        <end position="455"/>
    </location>
</feature>
<name>A0A9N9ALP8_9GLOM</name>
<evidence type="ECO:0000256" key="2">
    <source>
        <dbReference type="ARBA" id="ARBA00023242"/>
    </source>
</evidence>
<dbReference type="GO" id="GO:0071011">
    <property type="term" value="C:precatalytic spliceosome"/>
    <property type="evidence" value="ECO:0007669"/>
    <property type="project" value="TreeGrafter"/>
</dbReference>
<sequence>MDQSPQTQTSEAFIQGANGSEEGMAVRQQKTNGVPVKKKRNNSDEIDQKVGQNSLAIKDGKIPMDSANQTAETESILIVAENDEFRGNSAIPNDSIENKVHCKAANTMKQTEVLPVQKQPNTSMSDQIKRTTVASVSNAEQVEDSLVKEQTAVKEDVAAVSYNSEQSGMFTNNDQDEISLQSGSQGQHKRGLPAGCLFVARQAFDRILPTNKKEIELQQAVADHFRKWGTLLNVKVLFDWLNRPYSFVQFESIEDAQRALTEAHNSIVDGRHIRVEKAKVNRTLLIGRFSRDMREDDITKLLAPYGATEDIHILKDFRTGQSRGCAFVKFCYREDAISAYMSLRRTSSYVIEWAANLEKATPGPGDIDKGTIFVGQLNPEAVTKDILEQKFNRYGEIKDLRLVTIKKPGPAGRVNVRSAFAFIRYDDENASTKAIEAENNTKYLDRIIRVQYRESPEYRNYQIQILRQQLEVRQRALQAVSYGTSEKSNNARMSLRPPALSKAAVERVSGNTVNKPLSNRSRYVRPTSVSNVGTVVGTKSFDRPSSSNRRGSGRKASIKNKGPNSGFDMHYATMNVLNGVPPMAPFDPSAMNIHPRGINQGYNNIPNDINFPPLINTPEGLVYPYVPPVAWFGHDNSIGADDPHENPATLPHPILPGPYAHQHCPPCVPGERDTYINAYGHLPPPFILPSMMPLPPEFGLEQQFFGYPMTVQHSIVSGTRSLPPVNGSSSEQTNYETTTNDYETDNELSRFDEDQLAENVCETGENDVSCDHSKDEVVHVT</sequence>
<dbReference type="OrthoDB" id="410044at2759"/>
<organism evidence="6 7">
    <name type="scientific">Cetraspora pellucida</name>
    <dbReference type="NCBI Taxonomy" id="1433469"/>
    <lineage>
        <taxon>Eukaryota</taxon>
        <taxon>Fungi</taxon>
        <taxon>Fungi incertae sedis</taxon>
        <taxon>Mucoromycota</taxon>
        <taxon>Glomeromycotina</taxon>
        <taxon>Glomeromycetes</taxon>
        <taxon>Diversisporales</taxon>
        <taxon>Gigasporaceae</taxon>
        <taxon>Cetraspora</taxon>
    </lineage>
</organism>
<dbReference type="InterPro" id="IPR035979">
    <property type="entry name" value="RBD_domain_sf"/>
</dbReference>
<evidence type="ECO:0000256" key="3">
    <source>
        <dbReference type="PROSITE-ProRule" id="PRU00176"/>
    </source>
</evidence>
<evidence type="ECO:0000256" key="4">
    <source>
        <dbReference type="SAM" id="MobiDB-lite"/>
    </source>
</evidence>
<feature type="domain" description="RRM" evidence="5">
    <location>
        <begin position="201"/>
        <end position="280"/>
    </location>
</feature>
<dbReference type="AlphaFoldDB" id="A0A9N9ALP8"/>
<feature type="compositionally biased region" description="Polar residues" evidence="4">
    <location>
        <begin position="168"/>
        <end position="186"/>
    </location>
</feature>
<feature type="region of interest" description="Disordered" evidence="4">
    <location>
        <begin position="168"/>
        <end position="187"/>
    </location>
</feature>
<dbReference type="GO" id="GO:0017069">
    <property type="term" value="F:snRNA binding"/>
    <property type="evidence" value="ECO:0007669"/>
    <property type="project" value="TreeGrafter"/>
</dbReference>
<feature type="region of interest" description="Disordered" evidence="4">
    <location>
        <begin position="1"/>
        <end position="62"/>
    </location>
</feature>
<dbReference type="GO" id="GO:0003729">
    <property type="term" value="F:mRNA binding"/>
    <property type="evidence" value="ECO:0007669"/>
    <property type="project" value="TreeGrafter"/>
</dbReference>
<comment type="caution">
    <text evidence="6">The sequence shown here is derived from an EMBL/GenBank/DDBJ whole genome shotgun (WGS) entry which is preliminary data.</text>
</comment>
<dbReference type="Gene3D" id="3.30.70.330">
    <property type="match status" value="3"/>
</dbReference>
<feature type="compositionally biased region" description="Low complexity" evidence="4">
    <location>
        <begin position="534"/>
        <end position="550"/>
    </location>
</feature>
<feature type="region of interest" description="Disordered" evidence="4">
    <location>
        <begin position="534"/>
        <end position="565"/>
    </location>
</feature>
<reference evidence="6" key="1">
    <citation type="submission" date="2021-06" db="EMBL/GenBank/DDBJ databases">
        <authorList>
            <person name="Kallberg Y."/>
            <person name="Tangrot J."/>
            <person name="Rosling A."/>
        </authorList>
    </citation>
    <scope>NUCLEOTIDE SEQUENCE</scope>
    <source>
        <strain evidence="6">FL966</strain>
    </source>
</reference>
<dbReference type="PROSITE" id="PS50102">
    <property type="entry name" value="RRM"/>
    <property type="match status" value="3"/>
</dbReference>
<evidence type="ECO:0000313" key="6">
    <source>
        <dbReference type="EMBL" id="CAG8537463.1"/>
    </source>
</evidence>
<feature type="region of interest" description="Disordered" evidence="4">
    <location>
        <begin position="718"/>
        <end position="745"/>
    </location>
</feature>
<comment type="subcellular location">
    <subcellularLocation>
        <location evidence="1">Nucleus</location>
    </subcellularLocation>
</comment>
<dbReference type="InterPro" id="IPR012677">
    <property type="entry name" value="Nucleotide-bd_a/b_plait_sf"/>
</dbReference>
<dbReference type="EMBL" id="CAJVQA010002124">
    <property type="protein sequence ID" value="CAG8537463.1"/>
    <property type="molecule type" value="Genomic_DNA"/>
</dbReference>
<protein>
    <submittedName>
        <fullName evidence="6">15353_t:CDS:1</fullName>
    </submittedName>
</protein>
<dbReference type="PANTHER" id="PTHR13952">
    <property type="entry name" value="U1 SMALL NUCLEAR RIBONUCLEOPROTEIN 70 KD"/>
    <property type="match status" value="1"/>
</dbReference>
<keyword evidence="2" id="KW-0539">Nucleus</keyword>
<evidence type="ECO:0000259" key="5">
    <source>
        <dbReference type="PROSITE" id="PS50102"/>
    </source>
</evidence>
<gene>
    <name evidence="6" type="ORF">CPELLU_LOCUS4138</name>
</gene>
<proteinExistence type="predicted"/>
<dbReference type="GO" id="GO:0000398">
    <property type="term" value="P:mRNA splicing, via spliceosome"/>
    <property type="evidence" value="ECO:0007669"/>
    <property type="project" value="TreeGrafter"/>
</dbReference>
<keyword evidence="7" id="KW-1185">Reference proteome</keyword>
<keyword evidence="3" id="KW-0694">RNA-binding</keyword>
<accession>A0A9N9ALP8</accession>
<dbReference type="Proteomes" id="UP000789759">
    <property type="component" value="Unassembled WGS sequence"/>
</dbReference>
<feature type="compositionally biased region" description="Polar residues" evidence="4">
    <location>
        <begin position="1"/>
        <end position="12"/>
    </location>
</feature>
<evidence type="ECO:0000256" key="1">
    <source>
        <dbReference type="ARBA" id="ARBA00004123"/>
    </source>
</evidence>
<evidence type="ECO:0000313" key="7">
    <source>
        <dbReference type="Proteomes" id="UP000789759"/>
    </source>
</evidence>
<dbReference type="SMART" id="SM00360">
    <property type="entry name" value="RRM"/>
    <property type="match status" value="3"/>
</dbReference>
<feature type="domain" description="RRM" evidence="5">
    <location>
        <begin position="282"/>
        <end position="356"/>
    </location>
</feature>
<dbReference type="InterPro" id="IPR000504">
    <property type="entry name" value="RRM_dom"/>
</dbReference>
<feature type="compositionally biased region" description="Polar residues" evidence="4">
    <location>
        <begin position="718"/>
        <end position="732"/>
    </location>
</feature>
<dbReference type="SUPFAM" id="SSF54928">
    <property type="entry name" value="RNA-binding domain, RBD"/>
    <property type="match status" value="2"/>
</dbReference>